<evidence type="ECO:0000256" key="2">
    <source>
        <dbReference type="ARBA" id="ARBA00023125"/>
    </source>
</evidence>
<dbReference type="SUPFAM" id="SSF46689">
    <property type="entry name" value="Homeodomain-like"/>
    <property type="match status" value="1"/>
</dbReference>
<evidence type="ECO:0000313" key="6">
    <source>
        <dbReference type="EMBL" id="SBV92185.1"/>
    </source>
</evidence>
<dbReference type="InterPro" id="IPR009057">
    <property type="entry name" value="Homeodomain-like_sf"/>
</dbReference>
<keyword evidence="1" id="KW-0805">Transcription regulation</keyword>
<dbReference type="InterPro" id="IPR036271">
    <property type="entry name" value="Tet_transcr_reg_TetR-rel_C_sf"/>
</dbReference>
<dbReference type="InterPro" id="IPR023772">
    <property type="entry name" value="DNA-bd_HTH_TetR-type_CS"/>
</dbReference>
<dbReference type="SUPFAM" id="SSF48498">
    <property type="entry name" value="Tetracyclin repressor-like, C-terminal domain"/>
    <property type="match status" value="1"/>
</dbReference>
<organism evidence="6">
    <name type="scientific">uncultured Dysgonomonas sp</name>
    <dbReference type="NCBI Taxonomy" id="206096"/>
    <lineage>
        <taxon>Bacteria</taxon>
        <taxon>Pseudomonadati</taxon>
        <taxon>Bacteroidota</taxon>
        <taxon>Bacteroidia</taxon>
        <taxon>Bacteroidales</taxon>
        <taxon>Dysgonomonadaceae</taxon>
        <taxon>Dysgonomonas</taxon>
        <taxon>environmental samples</taxon>
    </lineage>
</organism>
<reference evidence="6" key="1">
    <citation type="submission" date="2016-04" db="EMBL/GenBank/DDBJ databases">
        <authorList>
            <person name="Evans L.H."/>
            <person name="Alamgir A."/>
            <person name="Owens N."/>
            <person name="Weber N.D."/>
            <person name="Virtaneva K."/>
            <person name="Barbian K."/>
            <person name="Babar A."/>
            <person name="Rosenke K."/>
        </authorList>
    </citation>
    <scope>NUCLEOTIDE SEQUENCE</scope>
    <source>
        <strain evidence="6">86-1</strain>
    </source>
</reference>
<dbReference type="Pfam" id="PF00440">
    <property type="entry name" value="TetR_N"/>
    <property type="match status" value="1"/>
</dbReference>
<proteinExistence type="predicted"/>
<keyword evidence="2 4" id="KW-0238">DNA-binding</keyword>
<feature type="DNA-binding region" description="H-T-H motif" evidence="4">
    <location>
        <begin position="24"/>
        <end position="43"/>
    </location>
</feature>
<evidence type="ECO:0000256" key="4">
    <source>
        <dbReference type="PROSITE-ProRule" id="PRU00335"/>
    </source>
</evidence>
<feature type="domain" description="HTH tetR-type" evidence="5">
    <location>
        <begin position="1"/>
        <end position="61"/>
    </location>
</feature>
<dbReference type="EMBL" id="FLUM01000001">
    <property type="protein sequence ID" value="SBV92185.1"/>
    <property type="molecule type" value="Genomic_DNA"/>
</dbReference>
<sequence length="201" mass="23445">MNTEELILKKTFGLLLLKGFDATSITDIQVATGLSRGLLYHYFKNKEELFIQVTEKFFIQIFDFDIRKAKDYGVAEFVDFMCDRFRHISNIISGIVEETGSVKEVSMLNYHFLFYQVMQRDAIFRNNYRATTEKERTGWEYALKNSINRDEIRVDIDVNVSANQLFTLTDGIWFQSIFSSDGQSVIRNLENALSHYIALLK</sequence>
<dbReference type="PRINTS" id="PR00455">
    <property type="entry name" value="HTHTETR"/>
</dbReference>
<evidence type="ECO:0000259" key="5">
    <source>
        <dbReference type="PROSITE" id="PS50977"/>
    </source>
</evidence>
<protein>
    <recommendedName>
        <fullName evidence="5">HTH tetR-type domain-containing protein</fullName>
    </recommendedName>
</protein>
<dbReference type="Gene3D" id="1.10.10.60">
    <property type="entry name" value="Homeodomain-like"/>
    <property type="match status" value="1"/>
</dbReference>
<dbReference type="PROSITE" id="PS50977">
    <property type="entry name" value="HTH_TETR_2"/>
    <property type="match status" value="1"/>
</dbReference>
<dbReference type="Gene3D" id="1.10.357.10">
    <property type="entry name" value="Tetracycline Repressor, domain 2"/>
    <property type="match status" value="1"/>
</dbReference>
<keyword evidence="3" id="KW-0804">Transcription</keyword>
<dbReference type="RefSeq" id="WP_296938442.1">
    <property type="nucleotide sequence ID" value="NZ_LT599032.1"/>
</dbReference>
<dbReference type="GO" id="GO:0003677">
    <property type="term" value="F:DNA binding"/>
    <property type="evidence" value="ECO:0007669"/>
    <property type="project" value="UniProtKB-UniRule"/>
</dbReference>
<gene>
    <name evidence="6" type="ORF">KL86DYS1_10542</name>
</gene>
<accession>A0A212IZ06</accession>
<dbReference type="PROSITE" id="PS01081">
    <property type="entry name" value="HTH_TETR_1"/>
    <property type="match status" value="1"/>
</dbReference>
<dbReference type="InterPro" id="IPR001647">
    <property type="entry name" value="HTH_TetR"/>
</dbReference>
<evidence type="ECO:0000256" key="3">
    <source>
        <dbReference type="ARBA" id="ARBA00023163"/>
    </source>
</evidence>
<name>A0A212IZ06_9BACT</name>
<dbReference type="PANTHER" id="PTHR47506">
    <property type="entry name" value="TRANSCRIPTIONAL REGULATORY PROTEIN"/>
    <property type="match status" value="1"/>
</dbReference>
<dbReference type="AlphaFoldDB" id="A0A212IZ06"/>
<evidence type="ECO:0000256" key="1">
    <source>
        <dbReference type="ARBA" id="ARBA00023015"/>
    </source>
</evidence>
<dbReference type="PANTHER" id="PTHR47506:SF1">
    <property type="entry name" value="HTH-TYPE TRANSCRIPTIONAL REGULATOR YJDC"/>
    <property type="match status" value="1"/>
</dbReference>